<evidence type="ECO:0000256" key="1">
    <source>
        <dbReference type="SAM" id="MobiDB-lite"/>
    </source>
</evidence>
<evidence type="ECO:0000313" key="3">
    <source>
        <dbReference type="EMBL" id="CAB4191125.1"/>
    </source>
</evidence>
<dbReference type="EMBL" id="LR797174">
    <property type="protein sequence ID" value="CAB4191125.1"/>
    <property type="molecule type" value="Genomic_DNA"/>
</dbReference>
<protein>
    <submittedName>
        <fullName evidence="2">Uncharacterized protein</fullName>
    </submittedName>
</protein>
<name>A0A6J5LKZ9_9CAUD</name>
<sequence length="422" mass="45504">MIGTPTKTNNLRWLIFVPVALLAFFSWALPVKASNPIITAPTDFWFEYEQPTQFIAQTYYIDGFNSDPQLWLYNETGTELITNDDWFGLQSYISIEIPAGKYRLRAGTCCYQPDVWRDGVIWNVQYELSFNGMGSMQTTTQAPTTTSTTTTTVPITTTSTTTTSTTTSTTTTTVVPTTTSSSSTTTTTEQPTTTTTSSPETQTTHQVQTTVLQTTTTVDQTTTTVADDPIVTNPPVTTSVPAPVLSVPSTTSVPVATIPTTTLPEAASSTSVPIQEPPLETPTEIVDNQIIELLTNIDTASQEEIQAVVTEILANEITPEQAVELATSAAVLESVSAEEAQQIFEAIDLGTLEPNQLEELIAVVQNASDTVRESFETAINVFDGKTDTYVPLGSTVPISTRRLVVAVGAMLSAVPTASRKQK</sequence>
<dbReference type="EMBL" id="LR796291">
    <property type="protein sequence ID" value="CAB4134895.1"/>
    <property type="molecule type" value="Genomic_DNA"/>
</dbReference>
<gene>
    <name evidence="3" type="ORF">UFOVP1226_17</name>
    <name evidence="2" type="ORF">UFOVP278_25</name>
</gene>
<reference evidence="2" key="1">
    <citation type="submission" date="2020-04" db="EMBL/GenBank/DDBJ databases">
        <authorList>
            <person name="Chiriac C."/>
            <person name="Salcher M."/>
            <person name="Ghai R."/>
            <person name="Kavagutti S V."/>
        </authorList>
    </citation>
    <scope>NUCLEOTIDE SEQUENCE</scope>
</reference>
<evidence type="ECO:0000313" key="2">
    <source>
        <dbReference type="EMBL" id="CAB4134895.1"/>
    </source>
</evidence>
<organism evidence="2">
    <name type="scientific">uncultured Caudovirales phage</name>
    <dbReference type="NCBI Taxonomy" id="2100421"/>
    <lineage>
        <taxon>Viruses</taxon>
        <taxon>Duplodnaviria</taxon>
        <taxon>Heunggongvirae</taxon>
        <taxon>Uroviricota</taxon>
        <taxon>Caudoviricetes</taxon>
        <taxon>Peduoviridae</taxon>
        <taxon>Maltschvirus</taxon>
        <taxon>Maltschvirus maltsch</taxon>
    </lineage>
</organism>
<accession>A0A6J5LKZ9</accession>
<proteinExistence type="predicted"/>
<feature type="region of interest" description="Disordered" evidence="1">
    <location>
        <begin position="138"/>
        <end position="207"/>
    </location>
</feature>